<evidence type="ECO:0000313" key="8">
    <source>
        <dbReference type="Ensembl" id="ENSPCEP00000007228.1"/>
    </source>
</evidence>
<dbReference type="InterPro" id="IPR011547">
    <property type="entry name" value="SLC26A/SulP_dom"/>
</dbReference>
<proteinExistence type="predicted"/>
<feature type="transmembrane region" description="Helical" evidence="6">
    <location>
        <begin position="512"/>
        <end position="540"/>
    </location>
</feature>
<evidence type="ECO:0000256" key="6">
    <source>
        <dbReference type="SAM" id="Phobius"/>
    </source>
</evidence>
<dbReference type="NCBIfam" id="TIGR00815">
    <property type="entry name" value="sulP"/>
    <property type="match status" value="1"/>
</dbReference>
<dbReference type="Gene3D" id="3.30.750.24">
    <property type="entry name" value="STAS domain"/>
    <property type="match status" value="1"/>
</dbReference>
<feature type="domain" description="STAS" evidence="7">
    <location>
        <begin position="568"/>
        <end position="729"/>
    </location>
</feature>
<evidence type="ECO:0000256" key="2">
    <source>
        <dbReference type="ARBA" id="ARBA00022692"/>
    </source>
</evidence>
<accession>A0A8C8RKP6</accession>
<dbReference type="PANTHER" id="PTHR11814">
    <property type="entry name" value="SULFATE TRANSPORTER"/>
    <property type="match status" value="1"/>
</dbReference>
<dbReference type="InterPro" id="IPR018045">
    <property type="entry name" value="S04_transporter_CS"/>
</dbReference>
<evidence type="ECO:0000259" key="7">
    <source>
        <dbReference type="PROSITE" id="PS50801"/>
    </source>
</evidence>
<reference evidence="8" key="2">
    <citation type="submission" date="2025-09" db="UniProtKB">
        <authorList>
            <consortium name="Ensembl"/>
        </authorList>
    </citation>
    <scope>IDENTIFICATION</scope>
</reference>
<dbReference type="GO" id="GO:0016020">
    <property type="term" value="C:membrane"/>
    <property type="evidence" value="ECO:0007669"/>
    <property type="project" value="UniProtKB-SubCell"/>
</dbReference>
<dbReference type="InterPro" id="IPR036513">
    <property type="entry name" value="STAS_dom_sf"/>
</dbReference>
<dbReference type="Pfam" id="PF00916">
    <property type="entry name" value="Sulfate_transp"/>
    <property type="match status" value="1"/>
</dbReference>
<evidence type="ECO:0000256" key="4">
    <source>
        <dbReference type="ARBA" id="ARBA00023136"/>
    </source>
</evidence>
<evidence type="ECO:0000313" key="9">
    <source>
        <dbReference type="Proteomes" id="UP000694393"/>
    </source>
</evidence>
<comment type="subcellular location">
    <subcellularLocation>
        <location evidence="1">Membrane</location>
        <topology evidence="1">Multi-pass membrane protein</topology>
    </subcellularLocation>
</comment>
<feature type="compositionally biased region" description="Basic and acidic residues" evidence="5">
    <location>
        <begin position="618"/>
        <end position="632"/>
    </location>
</feature>
<dbReference type="Ensembl" id="ENSPCET00000007487.1">
    <property type="protein sequence ID" value="ENSPCEP00000007228.1"/>
    <property type="gene ID" value="ENSPCEG00000005494.1"/>
</dbReference>
<reference evidence="8" key="1">
    <citation type="submission" date="2025-08" db="UniProtKB">
        <authorList>
            <consortium name="Ensembl"/>
        </authorList>
    </citation>
    <scope>IDENTIFICATION</scope>
</reference>
<feature type="transmembrane region" description="Helical" evidence="6">
    <location>
        <begin position="461"/>
        <end position="491"/>
    </location>
</feature>
<feature type="transmembrane region" description="Helical" evidence="6">
    <location>
        <begin position="140"/>
        <end position="163"/>
    </location>
</feature>
<dbReference type="PROSITE" id="PS50801">
    <property type="entry name" value="STAS"/>
    <property type="match status" value="1"/>
</dbReference>
<evidence type="ECO:0000256" key="1">
    <source>
        <dbReference type="ARBA" id="ARBA00004141"/>
    </source>
</evidence>
<dbReference type="InterPro" id="IPR001902">
    <property type="entry name" value="SLC26A/SulP_fam"/>
</dbReference>
<feature type="transmembrane region" description="Helical" evidence="6">
    <location>
        <begin position="419"/>
        <end position="441"/>
    </location>
</feature>
<feature type="transmembrane region" description="Helical" evidence="6">
    <location>
        <begin position="378"/>
        <end position="398"/>
    </location>
</feature>
<evidence type="ECO:0000256" key="3">
    <source>
        <dbReference type="ARBA" id="ARBA00022989"/>
    </source>
</evidence>
<feature type="transmembrane region" description="Helical" evidence="6">
    <location>
        <begin position="98"/>
        <end position="120"/>
    </location>
</feature>
<dbReference type="PROSITE" id="PS01130">
    <property type="entry name" value="SLC26A"/>
    <property type="match status" value="1"/>
</dbReference>
<keyword evidence="3 6" id="KW-1133">Transmembrane helix</keyword>
<evidence type="ECO:0000256" key="5">
    <source>
        <dbReference type="SAM" id="MobiDB-lite"/>
    </source>
</evidence>
<feature type="transmembrane region" description="Helical" evidence="6">
    <location>
        <begin position="216"/>
        <end position="235"/>
    </location>
</feature>
<feature type="region of interest" description="Disordered" evidence="5">
    <location>
        <begin position="613"/>
        <end position="632"/>
    </location>
</feature>
<name>A0A8C8RKP6_9SAUR</name>
<dbReference type="InterPro" id="IPR002645">
    <property type="entry name" value="STAS_dom"/>
</dbReference>
<keyword evidence="9" id="KW-1185">Reference proteome</keyword>
<dbReference type="Proteomes" id="UP000694393">
    <property type="component" value="Unplaced"/>
</dbReference>
<dbReference type="CDD" id="cd07042">
    <property type="entry name" value="STAS_SulP_like_sulfate_transporter"/>
    <property type="match status" value="1"/>
</dbReference>
<dbReference type="Pfam" id="PF01740">
    <property type="entry name" value="STAS"/>
    <property type="match status" value="1"/>
</dbReference>
<protein>
    <recommendedName>
        <fullName evidence="7">STAS domain-containing protein</fullName>
    </recommendedName>
</protein>
<dbReference type="AlphaFoldDB" id="A0A8C8RKP6"/>
<sequence length="747" mass="83066">KAPSSYFHTYCFPRDSPGTPYYPCKCVQKRTGFAITMDIGPSPQFLMERKVHTQISRRQIIKTKLKKSCSFTTERLKNMVMDFFPVLRWLPKYHCREYIWGDVMSGVVIGIILVPQAIAYSLLAGLKPIYSLYTSFFANLIYFLLGTSRHVSVGIFSLLSLMVGQVVDRELLLAGFDPNDDAETISNSYEWNSNSSNVTAFNLTLGGLSTECGKECYAIGVATALTFLAGVYQVLMGVFRLGFVSMYLSESVLDGFATGASLTILTAQVKYLIGIKIPRSQGHGIVLTTWINIFQNISQANLCDVITSAICIAVLVAAKELGERYKHKLKIPLPTELVVIVVATMVSHYGNLNEVYASSVSGAIPTGFIPPQLPNFNLMYRVAADAVPLAIVGFAFTISLSEMFAKKYAYTVRANQEMFAIGFCNIIPSFFHCFATSAALAKTLVKSSTGCQTQVSSVVSAAVVLLVLLFLAPLFYSLQKCVLACIIIVSLRGALEKFRDVPQRYHLNKMDTLVWCVTALSSALISTEMGLLVGVVFSMLCIIVRTQQPRTALLGQIQSTAFYEDNWEYEGLSPVPRTKIFRFEAPLYYANKDFFLKSLYRMTGLDPTLEAARRKKNEKKEKERWKEGDRGTTVKGLDQADTTLHLVPKEVDFQTIIIDCSSITFLDTAGITTLKEILKDYNKLKITVLLACCNPSVIDSLKRGGYFGKNYKMMHQLLFYSIHSAVGEESGMCPVTPVWPLQNADVW</sequence>
<organism evidence="8 9">
    <name type="scientific">Pelusios castaneus</name>
    <name type="common">West African mud turtle</name>
    <dbReference type="NCBI Taxonomy" id="367368"/>
    <lineage>
        <taxon>Eukaryota</taxon>
        <taxon>Metazoa</taxon>
        <taxon>Chordata</taxon>
        <taxon>Craniata</taxon>
        <taxon>Vertebrata</taxon>
        <taxon>Euteleostomi</taxon>
        <taxon>Archelosauria</taxon>
        <taxon>Testudinata</taxon>
        <taxon>Testudines</taxon>
        <taxon>Pleurodira</taxon>
        <taxon>Pelomedusidae</taxon>
        <taxon>Pelusios</taxon>
    </lineage>
</organism>
<keyword evidence="4 6" id="KW-0472">Membrane</keyword>
<dbReference type="SUPFAM" id="SSF52091">
    <property type="entry name" value="SpoIIaa-like"/>
    <property type="match status" value="1"/>
</dbReference>
<keyword evidence="2 6" id="KW-0812">Transmembrane</keyword>
<dbReference type="GO" id="GO:0008271">
    <property type="term" value="F:secondary active sulfate transmembrane transporter activity"/>
    <property type="evidence" value="ECO:0007669"/>
    <property type="project" value="InterPro"/>
</dbReference>